<dbReference type="InterPro" id="IPR027417">
    <property type="entry name" value="P-loop_NTPase"/>
</dbReference>
<evidence type="ECO:0008006" key="4">
    <source>
        <dbReference type="Google" id="ProtNLM"/>
    </source>
</evidence>
<feature type="compositionally biased region" description="Acidic residues" evidence="1">
    <location>
        <begin position="123"/>
        <end position="134"/>
    </location>
</feature>
<feature type="compositionally biased region" description="Acidic residues" evidence="1">
    <location>
        <begin position="65"/>
        <end position="76"/>
    </location>
</feature>
<dbReference type="EMBL" id="GEDC01028044">
    <property type="protein sequence ID" value="JAS09254.1"/>
    <property type="molecule type" value="Transcribed_RNA"/>
</dbReference>
<dbReference type="SUPFAM" id="SSF52540">
    <property type="entry name" value="P-loop containing nucleoside triphosphate hydrolases"/>
    <property type="match status" value="1"/>
</dbReference>
<dbReference type="PANTHER" id="PTHR10699">
    <property type="entry name" value="NEUROMODULIN"/>
    <property type="match status" value="1"/>
</dbReference>
<protein>
    <recommendedName>
        <fullName evidence="4">Neuromodulin</fullName>
    </recommendedName>
</protein>
<feature type="compositionally biased region" description="Basic and acidic residues" evidence="1">
    <location>
        <begin position="98"/>
        <end position="122"/>
    </location>
</feature>
<dbReference type="GO" id="GO:0005516">
    <property type="term" value="F:calmodulin binding"/>
    <property type="evidence" value="ECO:0007669"/>
    <property type="project" value="TreeGrafter"/>
</dbReference>
<dbReference type="AlphaFoldDB" id="A0A1B6E337"/>
<proteinExistence type="predicted"/>
<dbReference type="SMART" id="SM00015">
    <property type="entry name" value="IQ"/>
    <property type="match status" value="3"/>
</dbReference>
<reference evidence="3" key="1">
    <citation type="submission" date="2015-12" db="EMBL/GenBank/DDBJ databases">
        <title>De novo transcriptome assembly of four potential Pierce s Disease insect vectors from Arizona vineyards.</title>
        <authorList>
            <person name="Tassone E.E."/>
        </authorList>
    </citation>
    <scope>NUCLEOTIDE SEQUENCE</scope>
</reference>
<organism evidence="3">
    <name type="scientific">Clastoptera arizonana</name>
    <name type="common">Arizona spittle bug</name>
    <dbReference type="NCBI Taxonomy" id="38151"/>
    <lineage>
        <taxon>Eukaryota</taxon>
        <taxon>Metazoa</taxon>
        <taxon>Ecdysozoa</taxon>
        <taxon>Arthropoda</taxon>
        <taxon>Hexapoda</taxon>
        <taxon>Insecta</taxon>
        <taxon>Pterygota</taxon>
        <taxon>Neoptera</taxon>
        <taxon>Paraneoptera</taxon>
        <taxon>Hemiptera</taxon>
        <taxon>Auchenorrhyncha</taxon>
        <taxon>Cercopoidea</taxon>
        <taxon>Clastopteridae</taxon>
        <taxon>Clastoptera</taxon>
    </lineage>
</organism>
<feature type="region of interest" description="Disordered" evidence="1">
    <location>
        <begin position="1"/>
        <end position="26"/>
    </location>
</feature>
<evidence type="ECO:0000256" key="1">
    <source>
        <dbReference type="SAM" id="MobiDB-lite"/>
    </source>
</evidence>
<dbReference type="Gene3D" id="1.20.5.190">
    <property type="match status" value="2"/>
</dbReference>
<dbReference type="EMBL" id="GEDC01004960">
    <property type="protein sequence ID" value="JAS32338.1"/>
    <property type="molecule type" value="Transcribed_RNA"/>
</dbReference>
<sequence>MGCNTSKDAVRAVEGGGGVSLQEVTQDLTFEDIDLNDPETEKAATKIQAVFRGHKTRKEMKNEDQETQNFEEEFSPEDTELCNAATKIQASFRGHMSRKQERSKQDDEQLSEKMEKLDPKVQEEEDLSEIDLTDPDLNKAATKIQASFRGHKARREIDEPAESQ</sequence>
<dbReference type="Pfam" id="PF00612">
    <property type="entry name" value="IQ"/>
    <property type="match status" value="3"/>
</dbReference>
<name>A0A1B6E337_9HEMI</name>
<feature type="region of interest" description="Disordered" evidence="1">
    <location>
        <begin position="52"/>
        <end position="76"/>
    </location>
</feature>
<feature type="region of interest" description="Disordered" evidence="1">
    <location>
        <begin position="91"/>
        <end position="164"/>
    </location>
</feature>
<dbReference type="PROSITE" id="PS50096">
    <property type="entry name" value="IQ"/>
    <property type="match status" value="3"/>
</dbReference>
<dbReference type="InterPro" id="IPR000048">
    <property type="entry name" value="IQ_motif_EF-hand-BS"/>
</dbReference>
<gene>
    <name evidence="3" type="ORF">g.20714</name>
    <name evidence="2" type="ORF">g.20716</name>
</gene>
<evidence type="ECO:0000313" key="3">
    <source>
        <dbReference type="EMBL" id="JAS32338.1"/>
    </source>
</evidence>
<dbReference type="CDD" id="cd23767">
    <property type="entry name" value="IQCD"/>
    <property type="match status" value="2"/>
</dbReference>
<accession>A0A1B6E337</accession>
<evidence type="ECO:0000313" key="2">
    <source>
        <dbReference type="EMBL" id="JAS09254.1"/>
    </source>
</evidence>
<dbReference type="PANTHER" id="PTHR10699:SF11">
    <property type="entry name" value="IGLOO, ISOFORM A"/>
    <property type="match status" value="1"/>
</dbReference>